<feature type="transmembrane region" description="Helical" evidence="1">
    <location>
        <begin position="111"/>
        <end position="131"/>
    </location>
</feature>
<proteinExistence type="predicted"/>
<evidence type="ECO:0000256" key="1">
    <source>
        <dbReference type="SAM" id="Phobius"/>
    </source>
</evidence>
<dbReference type="EMBL" id="QRKD01000062">
    <property type="protein sequence ID" value="RHH83582.1"/>
    <property type="molecule type" value="Genomic_DNA"/>
</dbReference>
<evidence type="ECO:0000313" key="3">
    <source>
        <dbReference type="Proteomes" id="UP000283512"/>
    </source>
</evidence>
<feature type="transmembrane region" description="Helical" evidence="1">
    <location>
        <begin position="72"/>
        <end position="91"/>
    </location>
</feature>
<comment type="caution">
    <text evidence="2">The sequence shown here is derived from an EMBL/GenBank/DDBJ whole genome shotgun (WGS) entry which is preliminary data.</text>
</comment>
<evidence type="ECO:0000313" key="2">
    <source>
        <dbReference type="EMBL" id="RHH83582.1"/>
    </source>
</evidence>
<evidence type="ECO:0008006" key="4">
    <source>
        <dbReference type="Google" id="ProtNLM"/>
    </source>
</evidence>
<name>A0A414YBR9_9BACE</name>
<keyword evidence="1" id="KW-1133">Transmembrane helix</keyword>
<reference evidence="2 3" key="1">
    <citation type="submission" date="2018-08" db="EMBL/GenBank/DDBJ databases">
        <title>A genome reference for cultivated species of the human gut microbiota.</title>
        <authorList>
            <person name="Zou Y."/>
            <person name="Xue W."/>
            <person name="Luo G."/>
        </authorList>
    </citation>
    <scope>NUCLEOTIDE SEQUENCE [LARGE SCALE GENOMIC DNA]</scope>
    <source>
        <strain evidence="2 3">AM16-49B</strain>
    </source>
</reference>
<protein>
    <recommendedName>
        <fullName evidence="4">Transmembrane protein</fullName>
    </recommendedName>
</protein>
<dbReference type="RefSeq" id="WP_122295991.1">
    <property type="nucleotide sequence ID" value="NZ_CAXSLD010000048.1"/>
</dbReference>
<keyword evidence="1" id="KW-0472">Membrane</keyword>
<organism evidence="2 3">
    <name type="scientific">Bacteroides caccae</name>
    <dbReference type="NCBI Taxonomy" id="47678"/>
    <lineage>
        <taxon>Bacteria</taxon>
        <taxon>Pseudomonadati</taxon>
        <taxon>Bacteroidota</taxon>
        <taxon>Bacteroidia</taxon>
        <taxon>Bacteroidales</taxon>
        <taxon>Bacteroidaceae</taxon>
        <taxon>Bacteroides</taxon>
    </lineage>
</organism>
<dbReference type="Proteomes" id="UP000283512">
    <property type="component" value="Unassembled WGS sequence"/>
</dbReference>
<accession>A0A414YBR9</accession>
<sequence>MIILIGMVVCVIISMITSFFFPDFNPGNGVVSTLYTVSGIMFSIGMSLIVTSSAAGVKNIRIRNGIRKEIHIVRNHFIECFVLISILYILLCSAADKHSSLPIHENFSLKYSHVLIFTIAYSIVYFVWNFLAIQRLNYQIEDALDKD</sequence>
<dbReference type="AlphaFoldDB" id="A0A414YBR9"/>
<keyword evidence="1" id="KW-0812">Transmembrane</keyword>
<gene>
    <name evidence="2" type="ORF">DW190_22665</name>
</gene>
<feature type="transmembrane region" description="Helical" evidence="1">
    <location>
        <begin position="34"/>
        <end position="60"/>
    </location>
</feature>